<dbReference type="InterPro" id="IPR048165">
    <property type="entry name" value="Bluetail_dom"/>
</dbReference>
<dbReference type="PROSITE" id="PS50268">
    <property type="entry name" value="CADHERIN_2"/>
    <property type="match status" value="1"/>
</dbReference>
<comment type="subcellular location">
    <subcellularLocation>
        <location evidence="1">Secreted</location>
    </subcellularLocation>
</comment>
<evidence type="ECO:0000259" key="3">
    <source>
        <dbReference type="PROSITE" id="PS50268"/>
    </source>
</evidence>
<dbReference type="Proteomes" id="UP000603457">
    <property type="component" value="Unassembled WGS sequence"/>
</dbReference>
<dbReference type="InterPro" id="IPR002126">
    <property type="entry name" value="Cadherin-like_dom"/>
</dbReference>
<dbReference type="Pfam" id="PF00353">
    <property type="entry name" value="HemolysinCabind"/>
    <property type="match status" value="6"/>
</dbReference>
<evidence type="ECO:0000313" key="4">
    <source>
        <dbReference type="EMBL" id="MBD2596012.1"/>
    </source>
</evidence>
<dbReference type="PANTHER" id="PTHR38340">
    <property type="entry name" value="S-LAYER PROTEIN"/>
    <property type="match status" value="1"/>
</dbReference>
<evidence type="ECO:0000313" key="5">
    <source>
        <dbReference type="Proteomes" id="UP000603457"/>
    </source>
</evidence>
<evidence type="ECO:0000256" key="2">
    <source>
        <dbReference type="ARBA" id="ARBA00022525"/>
    </source>
</evidence>
<dbReference type="Pfam" id="PF00028">
    <property type="entry name" value="Cadherin"/>
    <property type="match status" value="1"/>
</dbReference>
<keyword evidence="2" id="KW-0964">Secreted</keyword>
<dbReference type="PRINTS" id="PR00313">
    <property type="entry name" value="CABNDNGRPT"/>
</dbReference>
<dbReference type="PROSITE" id="PS00330">
    <property type="entry name" value="HEMOLYSIN_CALCIUM"/>
    <property type="match status" value="2"/>
</dbReference>
<dbReference type="SUPFAM" id="SSF51120">
    <property type="entry name" value="beta-Roll"/>
    <property type="match status" value="3"/>
</dbReference>
<accession>A0ABR8FXY4</accession>
<dbReference type="Gene3D" id="2.150.10.10">
    <property type="entry name" value="Serralysin-like metalloprotease, C-terminal"/>
    <property type="match status" value="3"/>
</dbReference>
<dbReference type="CDD" id="cd11304">
    <property type="entry name" value="Cadherin_repeat"/>
    <property type="match status" value="1"/>
</dbReference>
<organism evidence="4 5">
    <name type="scientific">Nostoc spongiaeforme FACHB-130</name>
    <dbReference type="NCBI Taxonomy" id="1357510"/>
    <lineage>
        <taxon>Bacteria</taxon>
        <taxon>Bacillati</taxon>
        <taxon>Cyanobacteriota</taxon>
        <taxon>Cyanophyceae</taxon>
        <taxon>Nostocales</taxon>
        <taxon>Nostocaceae</taxon>
        <taxon>Nostoc</taxon>
    </lineage>
</organism>
<dbReference type="SMART" id="SM00112">
    <property type="entry name" value="CA"/>
    <property type="match status" value="1"/>
</dbReference>
<dbReference type="InterPro" id="IPR050557">
    <property type="entry name" value="RTX_toxin/Mannuronan_C5-epim"/>
</dbReference>
<dbReference type="NCBIfam" id="NF041519">
    <property type="entry name" value="bluetail"/>
    <property type="match status" value="1"/>
</dbReference>
<evidence type="ECO:0000256" key="1">
    <source>
        <dbReference type="ARBA" id="ARBA00004613"/>
    </source>
</evidence>
<dbReference type="EMBL" id="JACJTB010000022">
    <property type="protein sequence ID" value="MBD2596012.1"/>
    <property type="molecule type" value="Genomic_DNA"/>
</dbReference>
<dbReference type="PANTHER" id="PTHR38340:SF1">
    <property type="entry name" value="S-LAYER PROTEIN"/>
    <property type="match status" value="1"/>
</dbReference>
<sequence length="764" mass="78445">MTQFSGAWFAQYGTYWTFISGNGGHPNGVITSADRTPVEQWAVRRWVSEIDGEIQIYGNLAKADLGGNGVIGHIFVDGVEVWSQSLTGTDGTGVNYQITTKVNRNSVVDFAIDPKDANDGGDSTSFTARINALNQTPTNLTLSNSNVAENQVIGTVIGNFSTTDPDTGATFTYNLVTGIGSTDNALFAIADNQLKTNAVFDFETKNSYSIRVQVQDQGGLSYEKQLIIGINNVDINTITGTANNESFTTTNDKDIIDAGAGNDTVTSIFANLQQSDTINGNAGTDTLVITGGTNATSLTINAGNSTSQITSITGTKILGFERFDLSGFIGKTSFLGTTGNDWIQAGSGNDYLDGSTGNDTMIGGLGNDTYVVDSTGDVVNETSTLATEIDTVQSFISYTLGANLENLILKGNAAINGTGNSLNNSITGNAANNILNGGAGNDTLDGGAGDDTLIGGAGNDTYVVDSIADVITENLNEGADTVRASISYTLGANLENLTLTGTAAINGTGNSLNNSITGNSGNNILDGGAGNDTLTGGLGNDIYIVDSTGDVIKETSTLATEIDTVQTSVTYTLGANLENLILKGNAAINGTGNSLNNTITGNAANNILNGGAGSDTLSGGVGGDTLTGGLGADRFVYSNFGDSLLAAPDRITDFNPAEGDRIVLNSPSSLPTAVFNAGVFSTATYSTLSDAAIAAYADTNPNLAGTQPLDVNQAVFFGWNGGTYLSANGSTASFNPNTDLLTNVTGIIGTLATGSLTTNNYFSV</sequence>
<keyword evidence="5" id="KW-1185">Reference proteome</keyword>
<name>A0ABR8FXY4_9NOSO</name>
<dbReference type="InterPro" id="IPR011049">
    <property type="entry name" value="Serralysin-like_metalloprot_C"/>
</dbReference>
<protein>
    <submittedName>
        <fullName evidence="4">Cadherin domain-containing protein</fullName>
    </submittedName>
</protein>
<gene>
    <name evidence="4" type="ORF">H6G74_17000</name>
</gene>
<dbReference type="InterPro" id="IPR001343">
    <property type="entry name" value="Hemolysn_Ca-bd"/>
</dbReference>
<comment type="caution">
    <text evidence="4">The sequence shown here is derived from an EMBL/GenBank/DDBJ whole genome shotgun (WGS) entry which is preliminary data.</text>
</comment>
<dbReference type="Gene3D" id="2.60.40.60">
    <property type="entry name" value="Cadherins"/>
    <property type="match status" value="1"/>
</dbReference>
<proteinExistence type="predicted"/>
<dbReference type="InterPro" id="IPR015919">
    <property type="entry name" value="Cadherin-like_sf"/>
</dbReference>
<reference evidence="4 5" key="1">
    <citation type="journal article" date="2020" name="ISME J.">
        <title>Comparative genomics reveals insights into cyanobacterial evolution and habitat adaptation.</title>
        <authorList>
            <person name="Chen M.Y."/>
            <person name="Teng W.K."/>
            <person name="Zhao L."/>
            <person name="Hu C.X."/>
            <person name="Zhou Y.K."/>
            <person name="Han B.P."/>
            <person name="Song L.R."/>
            <person name="Shu W.S."/>
        </authorList>
    </citation>
    <scope>NUCLEOTIDE SEQUENCE [LARGE SCALE GENOMIC DNA]</scope>
    <source>
        <strain evidence="4 5">FACHB-130</strain>
    </source>
</reference>
<dbReference type="SUPFAM" id="SSF49313">
    <property type="entry name" value="Cadherin-like"/>
    <property type="match status" value="1"/>
</dbReference>
<dbReference type="InterPro" id="IPR018511">
    <property type="entry name" value="Hemolysin-typ_Ca-bd_CS"/>
</dbReference>
<feature type="domain" description="Cadherin" evidence="3">
    <location>
        <begin position="139"/>
        <end position="247"/>
    </location>
</feature>